<dbReference type="OrthoDB" id="9782387at2"/>
<evidence type="ECO:0000256" key="15">
    <source>
        <dbReference type="SAM" id="MobiDB-lite"/>
    </source>
</evidence>
<comment type="catalytic activity">
    <reaction evidence="9">
        <text>[mycofactocin precursor peptide]-C-terminal glycyl-N-{[2-(4-hydroxyphenyl)ethenyl]-3-methylbutanamide} + AH2 + S-adenosyl-L-methionine = [mycofactocin precursor peptide]-C-terminal glycyl-N-{5-[(4-hydroxyphenyl)methyl]-4,4-dimethyl-2-oxopyrrolidin-3-yl}acetamide + 5'-deoxyadenosine + L-methionine + A + H(+)</text>
        <dbReference type="Rhea" id="RHEA:65500"/>
        <dbReference type="Rhea" id="RHEA-COMP:16816"/>
        <dbReference type="Rhea" id="RHEA-COMP:16818"/>
        <dbReference type="ChEBI" id="CHEBI:13193"/>
        <dbReference type="ChEBI" id="CHEBI:15378"/>
        <dbReference type="ChEBI" id="CHEBI:17319"/>
        <dbReference type="ChEBI" id="CHEBI:17499"/>
        <dbReference type="ChEBI" id="CHEBI:57844"/>
        <dbReference type="ChEBI" id="CHEBI:59789"/>
        <dbReference type="ChEBI" id="CHEBI:156517"/>
        <dbReference type="ChEBI" id="CHEBI:156518"/>
        <dbReference type="EC" id="4.1.99.26"/>
    </reaction>
</comment>
<evidence type="ECO:0000256" key="6">
    <source>
        <dbReference type="ARBA" id="ARBA00023014"/>
    </source>
</evidence>
<dbReference type="InterPro" id="IPR013785">
    <property type="entry name" value="Aldolase_TIM"/>
</dbReference>
<protein>
    <recommendedName>
        <fullName evidence="12">Mycofactocin maturase MftC</fullName>
        <ecNumber evidence="10">1.3.98.7</ecNumber>
        <ecNumber evidence="11">4.1.99.26</ecNumber>
    </recommendedName>
    <alternativeName>
        <fullName evidence="14">[Mycofactocin precursor peptide]-pyrrolidinone derivative synthase</fullName>
    </alternativeName>
    <alternativeName>
        <fullName evidence="13">[Mycofactocin precursor peptide]-tyrosine decarboxylase</fullName>
    </alternativeName>
</protein>
<evidence type="ECO:0000256" key="7">
    <source>
        <dbReference type="ARBA" id="ARBA00023239"/>
    </source>
</evidence>
<keyword evidence="4" id="KW-0479">Metal-binding</keyword>
<dbReference type="SUPFAM" id="SSF102114">
    <property type="entry name" value="Radical SAM enzymes"/>
    <property type="match status" value="1"/>
</dbReference>
<dbReference type="GO" id="GO:0003824">
    <property type="term" value="F:catalytic activity"/>
    <property type="evidence" value="ECO:0007669"/>
    <property type="project" value="InterPro"/>
</dbReference>
<dbReference type="InterPro" id="IPR050377">
    <property type="entry name" value="Radical_SAM_PqqE_MftC-like"/>
</dbReference>
<evidence type="ECO:0000256" key="10">
    <source>
        <dbReference type="ARBA" id="ARBA00066739"/>
    </source>
</evidence>
<evidence type="ECO:0000256" key="5">
    <source>
        <dbReference type="ARBA" id="ARBA00023004"/>
    </source>
</evidence>
<dbReference type="InterPro" id="IPR023850">
    <property type="entry name" value="MftB"/>
</dbReference>
<dbReference type="InterPro" id="IPR034480">
    <property type="entry name" value="Heme_synthase-like"/>
</dbReference>
<dbReference type="GO" id="GO:0046872">
    <property type="term" value="F:metal ion binding"/>
    <property type="evidence" value="ECO:0007669"/>
    <property type="project" value="UniProtKB-KW"/>
</dbReference>
<keyword evidence="18" id="KW-1185">Reference proteome</keyword>
<keyword evidence="2" id="KW-0004">4Fe-4S</keyword>
<comment type="catalytic activity">
    <reaction evidence="8">
        <text>[mycofactocin precursor peptide]-C-terminal glycyl-L-valyl-L-tyrosine + S-adenosyl-L-methionine = [mycofactocin precursor peptide]-C-terminal glycyl-N-{[2-(4-hydroxyphenyl)ethenyl]-3-methylbutanamide} + 5'-deoxyadenosine + L-methionine + CO2</text>
        <dbReference type="Rhea" id="RHEA:65492"/>
        <dbReference type="Rhea" id="RHEA-COMP:16815"/>
        <dbReference type="Rhea" id="RHEA-COMP:16816"/>
        <dbReference type="ChEBI" id="CHEBI:16526"/>
        <dbReference type="ChEBI" id="CHEBI:17319"/>
        <dbReference type="ChEBI" id="CHEBI:57844"/>
        <dbReference type="ChEBI" id="CHEBI:59789"/>
        <dbReference type="ChEBI" id="CHEBI:156515"/>
        <dbReference type="ChEBI" id="CHEBI:156517"/>
        <dbReference type="EC" id="1.3.98.7"/>
    </reaction>
</comment>
<evidence type="ECO:0000256" key="2">
    <source>
        <dbReference type="ARBA" id="ARBA00022485"/>
    </source>
</evidence>
<evidence type="ECO:0000256" key="12">
    <source>
        <dbReference type="ARBA" id="ARBA00074337"/>
    </source>
</evidence>
<evidence type="ECO:0000256" key="1">
    <source>
        <dbReference type="ARBA" id="ARBA00001966"/>
    </source>
</evidence>
<dbReference type="GO" id="GO:0051539">
    <property type="term" value="F:4 iron, 4 sulfur cluster binding"/>
    <property type="evidence" value="ECO:0007669"/>
    <property type="project" value="UniProtKB-KW"/>
</dbReference>
<dbReference type="InterPro" id="IPR006638">
    <property type="entry name" value="Elp3/MiaA/NifB-like_rSAM"/>
</dbReference>
<dbReference type="PROSITE" id="PS51918">
    <property type="entry name" value="RADICAL_SAM"/>
    <property type="match status" value="1"/>
</dbReference>
<dbReference type="CDD" id="cd21123">
    <property type="entry name" value="SPASM_MftC-like"/>
    <property type="match status" value="1"/>
</dbReference>
<dbReference type="Pfam" id="PF26520">
    <property type="entry name" value="MftB_chaperone"/>
    <property type="match status" value="1"/>
</dbReference>
<evidence type="ECO:0000313" key="17">
    <source>
        <dbReference type="EMBL" id="RBO90861.1"/>
    </source>
</evidence>
<evidence type="ECO:0000313" key="18">
    <source>
        <dbReference type="Proteomes" id="UP000252586"/>
    </source>
</evidence>
<evidence type="ECO:0000256" key="4">
    <source>
        <dbReference type="ARBA" id="ARBA00022723"/>
    </source>
</evidence>
<proteinExistence type="predicted"/>
<evidence type="ECO:0000256" key="9">
    <source>
        <dbReference type="ARBA" id="ARBA00051925"/>
    </source>
</evidence>
<dbReference type="NCBIfam" id="TIGR03967">
    <property type="entry name" value="mycofact_MftB"/>
    <property type="match status" value="1"/>
</dbReference>
<keyword evidence="6" id="KW-0411">Iron-sulfur</keyword>
<dbReference type="Pfam" id="PF04055">
    <property type="entry name" value="Radical_SAM"/>
    <property type="match status" value="1"/>
</dbReference>
<dbReference type="Gene3D" id="3.20.20.70">
    <property type="entry name" value="Aldolase class I"/>
    <property type="match status" value="1"/>
</dbReference>
<accession>A0A366DLD1</accession>
<keyword evidence="3" id="KW-0949">S-adenosyl-L-methionine</keyword>
<dbReference type="FunFam" id="3.20.20.70:FF:000188">
    <property type="entry name" value="Mycofactocin radical SAM maturase MftC"/>
    <property type="match status" value="1"/>
</dbReference>
<dbReference type="SMART" id="SM00729">
    <property type="entry name" value="Elp3"/>
    <property type="match status" value="1"/>
</dbReference>
<evidence type="ECO:0000256" key="14">
    <source>
        <dbReference type="ARBA" id="ARBA00079192"/>
    </source>
</evidence>
<dbReference type="NCBIfam" id="TIGR03962">
    <property type="entry name" value="mycofact_rSAM"/>
    <property type="match status" value="1"/>
</dbReference>
<gene>
    <name evidence="17" type="ORF">DFR74_105267</name>
</gene>
<dbReference type="STRING" id="1210090.GCA_001613185_06844"/>
<dbReference type="EC" id="4.1.99.26" evidence="11"/>
<evidence type="ECO:0000256" key="3">
    <source>
        <dbReference type="ARBA" id="ARBA00022691"/>
    </source>
</evidence>
<comment type="caution">
    <text evidence="17">The sequence shown here is derived from an EMBL/GenBank/DDBJ whole genome shotgun (WGS) entry which is preliminary data.</text>
</comment>
<evidence type="ECO:0000256" key="13">
    <source>
        <dbReference type="ARBA" id="ARBA00077306"/>
    </source>
</evidence>
<feature type="region of interest" description="Disordered" evidence="15">
    <location>
        <begin position="469"/>
        <end position="517"/>
    </location>
</feature>
<dbReference type="Proteomes" id="UP000252586">
    <property type="component" value="Unassembled WGS sequence"/>
</dbReference>
<dbReference type="AlphaFoldDB" id="A0A366DLD1"/>
<dbReference type="Pfam" id="PF13186">
    <property type="entry name" value="SPASM"/>
    <property type="match status" value="1"/>
</dbReference>
<dbReference type="InterPro" id="IPR023885">
    <property type="entry name" value="4Fe4S-binding_SPASM_dom"/>
</dbReference>
<dbReference type="SFLD" id="SFLDG01386">
    <property type="entry name" value="main_SPASM_domain-containing"/>
    <property type="match status" value="1"/>
</dbReference>
<keyword evidence="7" id="KW-0456">Lyase</keyword>
<dbReference type="InterPro" id="IPR023913">
    <property type="entry name" value="MftC"/>
</dbReference>
<dbReference type="NCBIfam" id="TIGR04085">
    <property type="entry name" value="rSAM_more_4Fe4S"/>
    <property type="match status" value="1"/>
</dbReference>
<evidence type="ECO:0000256" key="11">
    <source>
        <dbReference type="ARBA" id="ARBA00066804"/>
    </source>
</evidence>
<feature type="domain" description="Radical SAM core" evidence="16">
    <location>
        <begin position="135"/>
        <end position="345"/>
    </location>
</feature>
<sequence length="517" mass="55520">MLDLDTRWQLHPRVALRPEPFGALLYHFGTRKLSFLKSPRIVELVRSLPEHASARGALRAAGIADASADPYVRALAQLAEGEMIIGAPGPVPDAAGAEPAKARAVRPDAGVVPRPDGAAPTDRAVRLIDRFETGLAAPICLTWELTYACNLSCVHCLSSSGRRDPRELSTEQCKALIDEFERMQIFYVNIGGGEPTVRPDFWELVDYATAHHVGVKFSTNGVRITPEVAARLAASDYVDVQISLDGATAEVNDAVRGPGSYDMAIRALENLAAAGFRDAKLSVVATRHNIAQLDEFRAIAERYGATLRLTRLRPSGRGADVWDELHPTPEQQRVLYDWLLRNGEGVLTGDSFFHLSAFGQALPGLNMCGAGRVVCLVDPVGDVYACPFAIHDRFLAGNVVSDSGFERVWRESALFSELRAPSGGGACSGCAHYDSCRGGCMAAKFFTGLPADGPDPECVQGYGEAALADTGRTIPRSPVDHSRRAAPRRSGPRKSGPVPLTLSVGRPSRACDESPLG</sequence>
<evidence type="ECO:0000259" key="16">
    <source>
        <dbReference type="PROSITE" id="PS51918"/>
    </source>
</evidence>
<keyword evidence="5" id="KW-0408">Iron</keyword>
<organism evidence="17 18">
    <name type="scientific">Nocardia puris</name>
    <dbReference type="NCBI Taxonomy" id="208602"/>
    <lineage>
        <taxon>Bacteria</taxon>
        <taxon>Bacillati</taxon>
        <taxon>Actinomycetota</taxon>
        <taxon>Actinomycetes</taxon>
        <taxon>Mycobacteriales</taxon>
        <taxon>Nocardiaceae</taxon>
        <taxon>Nocardia</taxon>
    </lineage>
</organism>
<dbReference type="EC" id="1.3.98.7" evidence="10"/>
<dbReference type="InterPro" id="IPR058240">
    <property type="entry name" value="rSAM_sf"/>
</dbReference>
<dbReference type="SFLD" id="SFLDG01067">
    <property type="entry name" value="SPASM/twitch_domain_containing"/>
    <property type="match status" value="1"/>
</dbReference>
<dbReference type="InterPro" id="IPR007197">
    <property type="entry name" value="rSAM"/>
</dbReference>
<dbReference type="PANTHER" id="PTHR11228">
    <property type="entry name" value="RADICAL SAM DOMAIN PROTEIN"/>
    <property type="match status" value="1"/>
</dbReference>
<dbReference type="EMBL" id="QNRE01000005">
    <property type="protein sequence ID" value="RBO90861.1"/>
    <property type="molecule type" value="Genomic_DNA"/>
</dbReference>
<evidence type="ECO:0000256" key="8">
    <source>
        <dbReference type="ARBA" id="ARBA00051525"/>
    </source>
</evidence>
<dbReference type="SFLD" id="SFLDF00316">
    <property type="entry name" value="C-terminal_tyrosine_decarboxyl"/>
    <property type="match status" value="1"/>
</dbReference>
<name>A0A366DLD1_9NOCA</name>
<comment type="cofactor">
    <cofactor evidence="1">
        <name>[4Fe-4S] cluster</name>
        <dbReference type="ChEBI" id="CHEBI:49883"/>
    </cofactor>
</comment>
<dbReference type="SFLD" id="SFLDS00029">
    <property type="entry name" value="Radical_SAM"/>
    <property type="match status" value="1"/>
</dbReference>
<dbReference type="SFLD" id="SFLDG01385">
    <property type="entry name" value="heme_carboxy_lyase_like"/>
    <property type="match status" value="1"/>
</dbReference>
<dbReference type="PANTHER" id="PTHR11228:SF7">
    <property type="entry name" value="PQQA PEPTIDE CYCLASE"/>
    <property type="match status" value="1"/>
</dbReference>
<dbReference type="CDD" id="cd01335">
    <property type="entry name" value="Radical_SAM"/>
    <property type="match status" value="1"/>
</dbReference>
<reference evidence="17 18" key="1">
    <citation type="submission" date="2018-06" db="EMBL/GenBank/DDBJ databases">
        <title>Genomic Encyclopedia of Type Strains, Phase IV (KMG-IV): sequencing the most valuable type-strain genomes for metagenomic binning, comparative biology and taxonomic classification.</title>
        <authorList>
            <person name="Goeker M."/>
        </authorList>
    </citation>
    <scope>NUCLEOTIDE SEQUENCE [LARGE SCALE GENOMIC DNA]</scope>
    <source>
        <strain evidence="17 18">DSM 44599</strain>
    </source>
</reference>